<keyword evidence="2" id="KW-0732">Signal</keyword>
<evidence type="ECO:0000313" key="3">
    <source>
        <dbReference type="EMBL" id="PKT70277.1"/>
    </source>
</evidence>
<feature type="compositionally biased region" description="Low complexity" evidence="1">
    <location>
        <begin position="28"/>
        <end position="37"/>
    </location>
</feature>
<feature type="chain" id="PRO_5039441311" description="RdlA protein" evidence="2">
    <location>
        <begin position="29"/>
        <end position="97"/>
    </location>
</feature>
<sequence>MIKILGRALCTAAVAGIAVLVATAPSSAASAPTGALGNKPGGTVLASRGPDDGTGVTTMSGNPPQNALNSSLSDVVGVQEIQYLGQAATRANQNLKV</sequence>
<dbReference type="Proteomes" id="UP000236178">
    <property type="component" value="Unassembled WGS sequence"/>
</dbReference>
<feature type="region of interest" description="Disordered" evidence="1">
    <location>
        <begin position="28"/>
        <end position="63"/>
    </location>
</feature>
<organism evidence="3 4">
    <name type="scientific">Streptomyces populi</name>
    <dbReference type="NCBI Taxonomy" id="2058924"/>
    <lineage>
        <taxon>Bacteria</taxon>
        <taxon>Bacillati</taxon>
        <taxon>Actinomycetota</taxon>
        <taxon>Actinomycetes</taxon>
        <taxon>Kitasatosporales</taxon>
        <taxon>Streptomycetaceae</taxon>
        <taxon>Streptomyces</taxon>
    </lineage>
</organism>
<feature type="signal peptide" evidence="2">
    <location>
        <begin position="1"/>
        <end position="28"/>
    </location>
</feature>
<comment type="caution">
    <text evidence="3">The sequence shown here is derived from an EMBL/GenBank/DDBJ whole genome shotgun (WGS) entry which is preliminary data.</text>
</comment>
<keyword evidence="4" id="KW-1185">Reference proteome</keyword>
<proteinExistence type="predicted"/>
<dbReference type="AlphaFoldDB" id="A0A2I0SK17"/>
<dbReference type="RefSeq" id="WP_103551816.1">
    <property type="nucleotide sequence ID" value="NZ_JBHJSK010000014.1"/>
</dbReference>
<reference evidence="3 4" key="1">
    <citation type="submission" date="2017-12" db="EMBL/GenBank/DDBJ databases">
        <title>Streptomyces populusis sp. nov., a novel endophytic actinobacterium isolated from stems of Populus adenopoda Maxim.</title>
        <authorList>
            <person name="Wang Z."/>
        </authorList>
    </citation>
    <scope>NUCLEOTIDE SEQUENCE [LARGE SCALE GENOMIC DNA]</scope>
    <source>
        <strain evidence="3 4">A249</strain>
    </source>
</reference>
<evidence type="ECO:0000256" key="2">
    <source>
        <dbReference type="SAM" id="SignalP"/>
    </source>
</evidence>
<protein>
    <recommendedName>
        <fullName evidence="5">RdlA protein</fullName>
    </recommendedName>
</protein>
<evidence type="ECO:0008006" key="5">
    <source>
        <dbReference type="Google" id="ProtNLM"/>
    </source>
</evidence>
<gene>
    <name evidence="3" type="ORF">CW362_25215</name>
</gene>
<name>A0A2I0SK17_9ACTN</name>
<evidence type="ECO:0000256" key="1">
    <source>
        <dbReference type="SAM" id="MobiDB-lite"/>
    </source>
</evidence>
<accession>A0A2I0SK17</accession>
<dbReference type="EMBL" id="PJOS01000054">
    <property type="protein sequence ID" value="PKT70277.1"/>
    <property type="molecule type" value="Genomic_DNA"/>
</dbReference>
<evidence type="ECO:0000313" key="4">
    <source>
        <dbReference type="Proteomes" id="UP000236178"/>
    </source>
</evidence>